<evidence type="ECO:0000256" key="1">
    <source>
        <dbReference type="ARBA" id="ARBA00001770"/>
    </source>
</evidence>
<accession>A0A7W4YG57</accession>
<evidence type="ECO:0000256" key="2">
    <source>
        <dbReference type="ARBA" id="ARBA00002280"/>
    </source>
</evidence>
<dbReference type="GO" id="GO:0016920">
    <property type="term" value="F:pyroglutamyl-peptidase activity"/>
    <property type="evidence" value="ECO:0007669"/>
    <property type="project" value="UniProtKB-UniRule"/>
</dbReference>
<evidence type="ECO:0000256" key="8">
    <source>
        <dbReference type="ARBA" id="ARBA00022807"/>
    </source>
</evidence>
<dbReference type="InterPro" id="IPR036440">
    <property type="entry name" value="Peptidase_C15-like_sf"/>
</dbReference>
<dbReference type="InterPro" id="IPR029762">
    <property type="entry name" value="PGP-I_bact-type"/>
</dbReference>
<dbReference type="Gene3D" id="3.40.630.20">
    <property type="entry name" value="Peptidase C15, pyroglutamyl peptidase I-like"/>
    <property type="match status" value="1"/>
</dbReference>
<evidence type="ECO:0000256" key="4">
    <source>
        <dbReference type="ARBA" id="ARBA00006641"/>
    </source>
</evidence>
<protein>
    <recommendedName>
        <fullName evidence="9">Pyrrolidone-carboxylate peptidase</fullName>
        <ecNumber evidence="9">3.4.19.3</ecNumber>
    </recommendedName>
    <alternativeName>
        <fullName evidence="9">5-oxoprolyl-peptidase</fullName>
    </alternativeName>
    <alternativeName>
        <fullName evidence="9">Pyroglutamyl-peptidase I</fullName>
        <shortName evidence="9">PGP-I</shortName>
        <shortName evidence="9">Pyrase</shortName>
    </alternativeName>
</protein>
<dbReference type="Proteomes" id="UP000545286">
    <property type="component" value="Unassembled WGS sequence"/>
</dbReference>
<evidence type="ECO:0000256" key="9">
    <source>
        <dbReference type="HAMAP-Rule" id="MF_00417"/>
    </source>
</evidence>
<feature type="active site" evidence="9">
    <location>
        <position position="80"/>
    </location>
</feature>
<organism evidence="10 11">
    <name type="scientific">Pseudoclavibacter helvolus</name>
    <dbReference type="NCBI Taxonomy" id="255205"/>
    <lineage>
        <taxon>Bacteria</taxon>
        <taxon>Bacillati</taxon>
        <taxon>Actinomycetota</taxon>
        <taxon>Actinomycetes</taxon>
        <taxon>Micrococcales</taxon>
        <taxon>Microbacteriaceae</taxon>
        <taxon>Pseudoclavibacter</taxon>
    </lineage>
</organism>
<dbReference type="CDD" id="cd00501">
    <property type="entry name" value="Peptidase_C15"/>
    <property type="match status" value="1"/>
</dbReference>
<gene>
    <name evidence="9" type="primary">pcp</name>
    <name evidence="10" type="ORF">FHX72_003134</name>
</gene>
<dbReference type="PRINTS" id="PR00706">
    <property type="entry name" value="PYROGLUPTASE"/>
</dbReference>
<dbReference type="InterPro" id="IPR000816">
    <property type="entry name" value="Peptidase_C15"/>
</dbReference>
<evidence type="ECO:0000256" key="5">
    <source>
        <dbReference type="ARBA" id="ARBA00022490"/>
    </source>
</evidence>
<feature type="active site" evidence="9">
    <location>
        <position position="143"/>
    </location>
</feature>
<dbReference type="AlphaFoldDB" id="A0A7W4YG57"/>
<comment type="similarity">
    <text evidence="4 9">Belongs to the peptidase C15 family.</text>
</comment>
<evidence type="ECO:0000313" key="11">
    <source>
        <dbReference type="Proteomes" id="UP000545286"/>
    </source>
</evidence>
<dbReference type="SUPFAM" id="SSF53182">
    <property type="entry name" value="Pyrrolidone carboxyl peptidase (pyroglutamate aminopeptidase)"/>
    <property type="match status" value="1"/>
</dbReference>
<comment type="caution">
    <text evidence="10">The sequence shown here is derived from an EMBL/GenBank/DDBJ whole genome shotgun (WGS) entry which is preliminary data.</text>
</comment>
<keyword evidence="6 9" id="KW-0645">Protease</keyword>
<comment type="catalytic activity">
    <reaction evidence="1 9">
        <text>Release of an N-terminal pyroglutamyl group from a polypeptide, the second amino acid generally not being Pro.</text>
        <dbReference type="EC" id="3.4.19.3"/>
    </reaction>
</comment>
<reference evidence="10 11" key="1">
    <citation type="submission" date="2020-08" db="EMBL/GenBank/DDBJ databases">
        <title>Sequencing the genomes of 1000 actinobacteria strains.</title>
        <authorList>
            <person name="Klenk H.-P."/>
        </authorList>
    </citation>
    <scope>NUCLEOTIDE SEQUENCE [LARGE SCALE GENOMIC DNA]</scope>
    <source>
        <strain evidence="10 11">DSM 20419</strain>
    </source>
</reference>
<dbReference type="GO" id="GO:0005829">
    <property type="term" value="C:cytosol"/>
    <property type="evidence" value="ECO:0007669"/>
    <property type="project" value="InterPro"/>
</dbReference>
<evidence type="ECO:0000313" key="10">
    <source>
        <dbReference type="EMBL" id="MBB2958982.1"/>
    </source>
</evidence>
<keyword evidence="5 9" id="KW-0963">Cytoplasm</keyword>
<dbReference type="PIRSF" id="PIRSF015592">
    <property type="entry name" value="Prld-crbxl_pptds"/>
    <property type="match status" value="1"/>
</dbReference>
<comment type="subunit">
    <text evidence="9">Homotetramer.</text>
</comment>
<dbReference type="FunFam" id="3.40.630.20:FF:000001">
    <property type="entry name" value="Pyrrolidone-carboxylate peptidase"/>
    <property type="match status" value="1"/>
</dbReference>
<feature type="active site" evidence="9">
    <location>
        <position position="166"/>
    </location>
</feature>
<dbReference type="Pfam" id="PF01470">
    <property type="entry name" value="Peptidase_C15"/>
    <property type="match status" value="1"/>
</dbReference>
<keyword evidence="11" id="KW-1185">Reference proteome</keyword>
<dbReference type="PANTHER" id="PTHR23402">
    <property type="entry name" value="PROTEASE FAMILY C15 PYROGLUTAMYL-PEPTIDASE I-RELATED"/>
    <property type="match status" value="1"/>
</dbReference>
<dbReference type="EMBL" id="JACHWJ010000005">
    <property type="protein sequence ID" value="MBB2958982.1"/>
    <property type="molecule type" value="Genomic_DNA"/>
</dbReference>
<sequence length="213" mass="22173">MPTVLLTGFEPFGGDTSNPSWTTVQGVRDTWVGDAEVHVRQLPVDFAKVDDALRAALAEVDPDVVVCVGLAGGSASLAVERVAINVDDARIPDNGGFQPIDEPVVDGGPAAYFSTLPIKAAVEAVRSAGIPAAVSQTAGTYTCNHVFYLLMHELQQRPGTRGGFVHIPYSPVEAAGTDRLHLSLEQLTAGLTAVVEAALSNQTDVKIGGGALD</sequence>
<evidence type="ECO:0000256" key="7">
    <source>
        <dbReference type="ARBA" id="ARBA00022801"/>
    </source>
</evidence>
<dbReference type="NCBIfam" id="NF009676">
    <property type="entry name" value="PRK13197.1"/>
    <property type="match status" value="1"/>
</dbReference>
<name>A0A7W4YG57_9MICO</name>
<evidence type="ECO:0000256" key="3">
    <source>
        <dbReference type="ARBA" id="ARBA00004496"/>
    </source>
</evidence>
<dbReference type="HAMAP" id="MF_00417">
    <property type="entry name" value="Pyrrolid_peptidase"/>
    <property type="match status" value="1"/>
</dbReference>
<evidence type="ECO:0000256" key="6">
    <source>
        <dbReference type="ARBA" id="ARBA00022670"/>
    </source>
</evidence>
<dbReference type="NCBIfam" id="TIGR00504">
    <property type="entry name" value="pyro_pdase"/>
    <property type="match status" value="1"/>
</dbReference>
<dbReference type="GO" id="GO:0006508">
    <property type="term" value="P:proteolysis"/>
    <property type="evidence" value="ECO:0007669"/>
    <property type="project" value="UniProtKB-KW"/>
</dbReference>
<comment type="function">
    <text evidence="2 9">Removes 5-oxoproline from various penultimate amino acid residues except L-proline.</text>
</comment>
<dbReference type="RefSeq" id="WP_183626195.1">
    <property type="nucleotide sequence ID" value="NZ_JACHWJ010000005.1"/>
</dbReference>
<keyword evidence="7 9" id="KW-0378">Hydrolase</keyword>
<comment type="subcellular location">
    <subcellularLocation>
        <location evidence="3 9">Cytoplasm</location>
    </subcellularLocation>
</comment>
<proteinExistence type="inferred from homology"/>
<dbReference type="InterPro" id="IPR016125">
    <property type="entry name" value="Peptidase_C15-like"/>
</dbReference>
<keyword evidence="8 9" id="KW-0788">Thiol protease</keyword>
<dbReference type="PANTHER" id="PTHR23402:SF1">
    <property type="entry name" value="PYROGLUTAMYL-PEPTIDASE I"/>
    <property type="match status" value="1"/>
</dbReference>
<dbReference type="EC" id="3.4.19.3" evidence="9"/>